<evidence type="ECO:0000313" key="1">
    <source>
        <dbReference type="EMBL" id="MDQ0443114.1"/>
    </source>
</evidence>
<comment type="caution">
    <text evidence="1">The sequence shown here is derived from an EMBL/GenBank/DDBJ whole genome shotgun (WGS) entry which is preliminary data.</text>
</comment>
<organism evidence="1 2">
    <name type="scientific">Methylobacterium persicinum</name>
    <dbReference type="NCBI Taxonomy" id="374426"/>
    <lineage>
        <taxon>Bacteria</taxon>
        <taxon>Pseudomonadati</taxon>
        <taxon>Pseudomonadota</taxon>
        <taxon>Alphaproteobacteria</taxon>
        <taxon>Hyphomicrobiales</taxon>
        <taxon>Methylobacteriaceae</taxon>
        <taxon>Methylobacterium</taxon>
    </lineage>
</organism>
<evidence type="ECO:0000313" key="2">
    <source>
        <dbReference type="Proteomes" id="UP001236369"/>
    </source>
</evidence>
<reference evidence="1 2" key="1">
    <citation type="submission" date="2023-07" db="EMBL/GenBank/DDBJ databases">
        <title>Genomic Encyclopedia of Type Strains, Phase IV (KMG-IV): sequencing the most valuable type-strain genomes for metagenomic binning, comparative biology and taxonomic classification.</title>
        <authorList>
            <person name="Goeker M."/>
        </authorList>
    </citation>
    <scope>NUCLEOTIDE SEQUENCE [LARGE SCALE GENOMIC DNA]</scope>
    <source>
        <strain evidence="1 2">DSM 19562</strain>
    </source>
</reference>
<protein>
    <submittedName>
        <fullName evidence="1">Uncharacterized protein</fullName>
    </submittedName>
</protein>
<keyword evidence="2" id="KW-1185">Reference proteome</keyword>
<name>A0ABU0HNN7_9HYPH</name>
<sequence>MQRPSDAGDRCRIRDLLLQDGELMGHAISLIVVLSISGHGLHEKAR</sequence>
<dbReference type="Proteomes" id="UP001236369">
    <property type="component" value="Unassembled WGS sequence"/>
</dbReference>
<proteinExistence type="predicted"/>
<accession>A0ABU0HNN7</accession>
<gene>
    <name evidence="1" type="ORF">QO016_002612</name>
</gene>
<dbReference type="EMBL" id="JAUSVV010000005">
    <property type="protein sequence ID" value="MDQ0443114.1"/>
    <property type="molecule type" value="Genomic_DNA"/>
</dbReference>